<organism evidence="1 2">
    <name type="scientific">Portunus trituberculatus</name>
    <name type="common">Swimming crab</name>
    <name type="synonym">Neptunus trituberculatus</name>
    <dbReference type="NCBI Taxonomy" id="210409"/>
    <lineage>
        <taxon>Eukaryota</taxon>
        <taxon>Metazoa</taxon>
        <taxon>Ecdysozoa</taxon>
        <taxon>Arthropoda</taxon>
        <taxon>Crustacea</taxon>
        <taxon>Multicrustacea</taxon>
        <taxon>Malacostraca</taxon>
        <taxon>Eumalacostraca</taxon>
        <taxon>Eucarida</taxon>
        <taxon>Decapoda</taxon>
        <taxon>Pleocyemata</taxon>
        <taxon>Brachyura</taxon>
        <taxon>Eubrachyura</taxon>
        <taxon>Portunoidea</taxon>
        <taxon>Portunidae</taxon>
        <taxon>Portuninae</taxon>
        <taxon>Portunus</taxon>
    </lineage>
</organism>
<protein>
    <submittedName>
        <fullName evidence="1">Uncharacterized protein</fullName>
    </submittedName>
</protein>
<name>A0A5B7K6J4_PORTR</name>
<gene>
    <name evidence="1" type="ORF">E2C01_099836</name>
</gene>
<sequence>MGTPTPPPAAWLPSIRTHRYELLVFARMMLPAKHLQECTPLAGQQSPAVAHPGGDWDLLHPCTLLNLRPCTHGVHMDGITTTQHTKDRHPGSADTDY</sequence>
<evidence type="ECO:0000313" key="2">
    <source>
        <dbReference type="Proteomes" id="UP000324222"/>
    </source>
</evidence>
<evidence type="ECO:0000313" key="1">
    <source>
        <dbReference type="EMBL" id="MPD04163.1"/>
    </source>
</evidence>
<reference evidence="1 2" key="1">
    <citation type="submission" date="2019-05" db="EMBL/GenBank/DDBJ databases">
        <title>Another draft genome of Portunus trituberculatus and its Hox gene families provides insights of decapod evolution.</title>
        <authorList>
            <person name="Jeong J.-H."/>
            <person name="Song I."/>
            <person name="Kim S."/>
            <person name="Choi T."/>
            <person name="Kim D."/>
            <person name="Ryu S."/>
            <person name="Kim W."/>
        </authorList>
    </citation>
    <scope>NUCLEOTIDE SEQUENCE [LARGE SCALE GENOMIC DNA]</scope>
    <source>
        <tissue evidence="1">Muscle</tissue>
    </source>
</reference>
<dbReference type="EMBL" id="VSRR010139690">
    <property type="protein sequence ID" value="MPD04163.1"/>
    <property type="molecule type" value="Genomic_DNA"/>
</dbReference>
<keyword evidence="2" id="KW-1185">Reference proteome</keyword>
<accession>A0A5B7K6J4</accession>
<dbReference type="AlphaFoldDB" id="A0A5B7K6J4"/>
<comment type="caution">
    <text evidence="1">The sequence shown here is derived from an EMBL/GenBank/DDBJ whole genome shotgun (WGS) entry which is preliminary data.</text>
</comment>
<dbReference type="Proteomes" id="UP000324222">
    <property type="component" value="Unassembled WGS sequence"/>
</dbReference>
<proteinExistence type="predicted"/>